<comment type="similarity">
    <text evidence="1">Belongs to the SGT1 family.</text>
</comment>
<name>A0A7C8MQS0_9PEZI</name>
<sequence length="533" mass="58298">MSSANALADAGVKAVTDGQYALGITKLTEALKAHAAPLWYLERSKAYLRTNELGPALRDAETALHIAFGRANRDHMTEAQLRRAVTLYRMGRFADADVCAFWAIRLIDGAKARDDGNQQDMADIDGNYTVQLKQVQEEARPQRGDGLATALNTASKRTKEASLRNQALTWRIQALTQMEKLPAGHDGRKLHDPIQYPVPPKEPTPSPSNSEPTSSIADNVGGGETSGTPNATPNRDAWEKTDTSLTIDIFLKNLSQEQVTIDANPQVIRIRPVGDTSFAGFGSSIILLLFDDIKPDAVKYTVKSMKIELVLQKETAGKWPVLRRRNADIMDNLSEAPHSGIPFERFFYFVTHLGYNAPEDLALPDADSDPSAWYVALLGKFRFDLGDEPSPLSVSKPTASIPPSPGLSTAVEDTANIEGSAEKATTEATQALGQGNTAPKANDSAPSYPTSSKRGPIDWDKIDSVDDEAPFNDSDPNDFFLQIYKNSDEDGKRAMMKSFVESNGTALSTNWTDVKDKTYKTHPPEGVEAKKWE</sequence>
<dbReference type="PROSITE" id="PS51048">
    <property type="entry name" value="SGS"/>
    <property type="match status" value="1"/>
</dbReference>
<dbReference type="InterPro" id="IPR007052">
    <property type="entry name" value="CS_dom"/>
</dbReference>
<feature type="compositionally biased region" description="Pro residues" evidence="2">
    <location>
        <begin position="196"/>
        <end position="206"/>
    </location>
</feature>
<dbReference type="SUPFAM" id="SSF48452">
    <property type="entry name" value="TPR-like"/>
    <property type="match status" value="1"/>
</dbReference>
<evidence type="ECO:0000313" key="6">
    <source>
        <dbReference type="Proteomes" id="UP000481858"/>
    </source>
</evidence>
<feature type="compositionally biased region" description="Basic and acidic residues" evidence="2">
    <location>
        <begin position="183"/>
        <end position="192"/>
    </location>
</feature>
<organism evidence="5 6">
    <name type="scientific">Xylaria multiplex</name>
    <dbReference type="NCBI Taxonomy" id="323545"/>
    <lineage>
        <taxon>Eukaryota</taxon>
        <taxon>Fungi</taxon>
        <taxon>Dikarya</taxon>
        <taxon>Ascomycota</taxon>
        <taxon>Pezizomycotina</taxon>
        <taxon>Sordariomycetes</taxon>
        <taxon>Xylariomycetidae</taxon>
        <taxon>Xylariales</taxon>
        <taxon>Xylariaceae</taxon>
        <taxon>Xylaria</taxon>
    </lineage>
</organism>
<feature type="region of interest" description="Disordered" evidence="2">
    <location>
        <begin position="433"/>
        <end position="474"/>
    </location>
</feature>
<dbReference type="InParanoid" id="A0A7C8MQS0"/>
<feature type="compositionally biased region" description="Basic and acidic residues" evidence="2">
    <location>
        <begin position="455"/>
        <end position="464"/>
    </location>
</feature>
<reference evidence="5 6" key="1">
    <citation type="submission" date="2019-12" db="EMBL/GenBank/DDBJ databases">
        <title>Draft genome sequence of the ascomycete Xylaria multiplex DSM 110363.</title>
        <authorList>
            <person name="Buettner E."/>
            <person name="Kellner H."/>
        </authorList>
    </citation>
    <scope>NUCLEOTIDE SEQUENCE [LARGE SCALE GENOMIC DNA]</scope>
    <source>
        <strain evidence="5 6">DSM 110363</strain>
    </source>
</reference>
<evidence type="ECO:0000256" key="2">
    <source>
        <dbReference type="SAM" id="MobiDB-lite"/>
    </source>
</evidence>
<dbReference type="CDD" id="cd06466">
    <property type="entry name" value="p23_CS_SGT1_like"/>
    <property type="match status" value="1"/>
</dbReference>
<gene>
    <name evidence="5" type="ORF">GQX73_g2198</name>
</gene>
<dbReference type="Gene3D" id="1.25.40.10">
    <property type="entry name" value="Tetratricopeptide repeat domain"/>
    <property type="match status" value="1"/>
</dbReference>
<evidence type="ECO:0000256" key="1">
    <source>
        <dbReference type="ARBA" id="ARBA00008509"/>
    </source>
</evidence>
<comment type="caution">
    <text evidence="5">The sequence shown here is derived from an EMBL/GenBank/DDBJ whole genome shotgun (WGS) entry which is preliminary data.</text>
</comment>
<feature type="compositionally biased region" description="Polar residues" evidence="2">
    <location>
        <begin position="433"/>
        <end position="453"/>
    </location>
</feature>
<feature type="domain" description="CS" evidence="4">
    <location>
        <begin position="231"/>
        <end position="323"/>
    </location>
</feature>
<dbReference type="EMBL" id="WUBL01000014">
    <property type="protein sequence ID" value="KAF2971332.1"/>
    <property type="molecule type" value="Genomic_DNA"/>
</dbReference>
<dbReference type="PANTHER" id="PTHR45862">
    <property type="entry name" value="PROTEIN SGT1 HOMOLOG"/>
    <property type="match status" value="1"/>
</dbReference>
<dbReference type="InterPro" id="IPR007699">
    <property type="entry name" value="SGS_dom"/>
</dbReference>
<evidence type="ECO:0000313" key="5">
    <source>
        <dbReference type="EMBL" id="KAF2971332.1"/>
    </source>
</evidence>
<dbReference type="OrthoDB" id="1898560at2759"/>
<dbReference type="PROSITE" id="PS51203">
    <property type="entry name" value="CS"/>
    <property type="match status" value="1"/>
</dbReference>
<dbReference type="Gene3D" id="2.60.40.790">
    <property type="match status" value="1"/>
</dbReference>
<dbReference type="Pfam" id="PF05002">
    <property type="entry name" value="SGS"/>
    <property type="match status" value="1"/>
</dbReference>
<keyword evidence="6" id="KW-1185">Reference proteome</keyword>
<evidence type="ECO:0008006" key="7">
    <source>
        <dbReference type="Google" id="ProtNLM"/>
    </source>
</evidence>
<dbReference type="InterPro" id="IPR011990">
    <property type="entry name" value="TPR-like_helical_dom_sf"/>
</dbReference>
<dbReference type="InterPro" id="IPR008978">
    <property type="entry name" value="HSP20-like_chaperone"/>
</dbReference>
<dbReference type="Proteomes" id="UP000481858">
    <property type="component" value="Unassembled WGS sequence"/>
</dbReference>
<dbReference type="InterPro" id="IPR044563">
    <property type="entry name" value="Sgt1-like"/>
</dbReference>
<dbReference type="SUPFAM" id="SSF49764">
    <property type="entry name" value="HSP20-like chaperones"/>
    <property type="match status" value="1"/>
</dbReference>
<evidence type="ECO:0000259" key="4">
    <source>
        <dbReference type="PROSITE" id="PS51203"/>
    </source>
</evidence>
<proteinExistence type="inferred from homology"/>
<protein>
    <recommendedName>
        <fullName evidence="7">CS domain-containing protein</fullName>
    </recommendedName>
</protein>
<dbReference type="Pfam" id="PF04969">
    <property type="entry name" value="CS"/>
    <property type="match status" value="1"/>
</dbReference>
<feature type="domain" description="SGS" evidence="3">
    <location>
        <begin position="447"/>
        <end position="533"/>
    </location>
</feature>
<feature type="region of interest" description="Disordered" evidence="2">
    <location>
        <begin position="183"/>
        <end position="238"/>
    </location>
</feature>
<dbReference type="AlphaFoldDB" id="A0A7C8MQS0"/>
<evidence type="ECO:0000259" key="3">
    <source>
        <dbReference type="PROSITE" id="PS51048"/>
    </source>
</evidence>
<dbReference type="GO" id="GO:0051087">
    <property type="term" value="F:protein-folding chaperone binding"/>
    <property type="evidence" value="ECO:0007669"/>
    <property type="project" value="InterPro"/>
</dbReference>
<accession>A0A7C8MQS0</accession>